<accession>A0AA87ZTD1</accession>
<organism evidence="3 4">
    <name type="scientific">Ficus carica</name>
    <name type="common">Common fig</name>
    <dbReference type="NCBI Taxonomy" id="3494"/>
    <lineage>
        <taxon>Eukaryota</taxon>
        <taxon>Viridiplantae</taxon>
        <taxon>Streptophyta</taxon>
        <taxon>Embryophyta</taxon>
        <taxon>Tracheophyta</taxon>
        <taxon>Spermatophyta</taxon>
        <taxon>Magnoliopsida</taxon>
        <taxon>eudicotyledons</taxon>
        <taxon>Gunneridae</taxon>
        <taxon>Pentapetalae</taxon>
        <taxon>rosids</taxon>
        <taxon>fabids</taxon>
        <taxon>Rosales</taxon>
        <taxon>Moraceae</taxon>
        <taxon>Ficeae</taxon>
        <taxon>Ficus</taxon>
    </lineage>
</organism>
<feature type="compositionally biased region" description="Basic and acidic residues" evidence="1">
    <location>
        <begin position="228"/>
        <end position="244"/>
    </location>
</feature>
<keyword evidence="4" id="KW-1185">Reference proteome</keyword>
<evidence type="ECO:0000313" key="3">
    <source>
        <dbReference type="EMBL" id="GMN29151.1"/>
    </source>
</evidence>
<protein>
    <recommendedName>
        <fullName evidence="2">Putative plant transposon protein domain-containing protein</fullName>
    </recommendedName>
</protein>
<reference evidence="3" key="1">
    <citation type="submission" date="2023-07" db="EMBL/GenBank/DDBJ databases">
        <title>draft genome sequence of fig (Ficus carica).</title>
        <authorList>
            <person name="Takahashi T."/>
            <person name="Nishimura K."/>
        </authorList>
    </citation>
    <scope>NUCLEOTIDE SEQUENCE</scope>
</reference>
<comment type="caution">
    <text evidence="3">The sequence shown here is derived from an EMBL/GenBank/DDBJ whole genome shotgun (WGS) entry which is preliminary data.</text>
</comment>
<evidence type="ECO:0000259" key="2">
    <source>
        <dbReference type="Pfam" id="PF20167"/>
    </source>
</evidence>
<dbReference type="InterPro" id="IPR046796">
    <property type="entry name" value="Transposase_32_dom"/>
</dbReference>
<evidence type="ECO:0000313" key="4">
    <source>
        <dbReference type="Proteomes" id="UP001187192"/>
    </source>
</evidence>
<name>A0AA87ZTD1_FICCA</name>
<feature type="compositionally biased region" description="Low complexity" evidence="1">
    <location>
        <begin position="116"/>
        <end position="133"/>
    </location>
</feature>
<feature type="region of interest" description="Disordered" evidence="1">
    <location>
        <begin position="190"/>
        <end position="267"/>
    </location>
</feature>
<dbReference type="AlphaFoldDB" id="A0AA87ZTD1"/>
<feature type="compositionally biased region" description="Polar residues" evidence="1">
    <location>
        <begin position="258"/>
        <end position="267"/>
    </location>
</feature>
<dbReference type="Pfam" id="PF20167">
    <property type="entry name" value="Transposase_32"/>
    <property type="match status" value="1"/>
</dbReference>
<gene>
    <name evidence="3" type="ORF">TIFTF001_046308</name>
</gene>
<dbReference type="EMBL" id="BTGU01004569">
    <property type="protein sequence ID" value="GMN29151.1"/>
    <property type="molecule type" value="Genomic_DNA"/>
</dbReference>
<feature type="compositionally biased region" description="Acidic residues" evidence="1">
    <location>
        <begin position="204"/>
        <end position="214"/>
    </location>
</feature>
<proteinExistence type="predicted"/>
<sequence>MTFPRAFLKPGPKVWFHFLKFRLMPSSHDHLINKERAILLHCIMEGRNFDVGKLIQKQIGVCARRNSGGLWFPSLITQLCAAHDVIIETHEPKEQPAAQITPMSLTRILQEDNEPEAAAPNAPRLAAPNSSASERPNPDLVAGFLRMEQRLSQIEVMQYEHMQHMRDFWRYERERDLALQKHFRANSNRFQSFPKFPSHLCDSPPEDTAQDSPEEAAGGPPSTSGPKQSEHADAATSKQSEKGKTVAAEPSSRRHSLRSTVNWKWQS</sequence>
<feature type="region of interest" description="Disordered" evidence="1">
    <location>
        <begin position="114"/>
        <end position="138"/>
    </location>
</feature>
<dbReference type="Proteomes" id="UP001187192">
    <property type="component" value="Unassembled WGS sequence"/>
</dbReference>
<feature type="domain" description="Putative plant transposon protein" evidence="2">
    <location>
        <begin position="2"/>
        <end position="85"/>
    </location>
</feature>
<evidence type="ECO:0000256" key="1">
    <source>
        <dbReference type="SAM" id="MobiDB-lite"/>
    </source>
</evidence>